<dbReference type="EMBL" id="FLUL01000001">
    <property type="protein sequence ID" value="SBV97938.1"/>
    <property type="molecule type" value="Genomic_DNA"/>
</dbReference>
<dbReference type="InterPro" id="IPR019707">
    <property type="entry name" value="DUF2582"/>
</dbReference>
<dbReference type="InterPro" id="IPR036388">
    <property type="entry name" value="WH-like_DNA-bd_sf"/>
</dbReference>
<proteinExistence type="predicted"/>
<sequence length="67" mass="7798">MLKELINSDTKLICDALAEKGMLTIHDLEVITGYREMYIYLALGWLSKENKINYVEKDDDLYIELNA</sequence>
<dbReference type="RefSeq" id="WP_296948532.1">
    <property type="nucleotide sequence ID" value="NZ_LT599021.1"/>
</dbReference>
<dbReference type="AlphaFoldDB" id="A0A212JES2"/>
<name>A0A212JES2_9BACT</name>
<accession>A0A212JES2</accession>
<organism evidence="1">
    <name type="scientific">uncultured Dysgonomonas sp</name>
    <dbReference type="NCBI Taxonomy" id="206096"/>
    <lineage>
        <taxon>Bacteria</taxon>
        <taxon>Pseudomonadati</taxon>
        <taxon>Bacteroidota</taxon>
        <taxon>Bacteroidia</taxon>
        <taxon>Bacteroidales</taxon>
        <taxon>Dysgonomonadaceae</taxon>
        <taxon>Dysgonomonas</taxon>
        <taxon>environmental samples</taxon>
    </lineage>
</organism>
<dbReference type="Gene3D" id="1.10.10.10">
    <property type="entry name" value="Winged helix-like DNA-binding domain superfamily/Winged helix DNA-binding domain"/>
    <property type="match status" value="1"/>
</dbReference>
<reference evidence="1" key="1">
    <citation type="submission" date="2016-04" db="EMBL/GenBank/DDBJ databases">
        <authorList>
            <person name="Evans L.H."/>
            <person name="Alamgir A."/>
            <person name="Owens N."/>
            <person name="Weber N.D."/>
            <person name="Virtaneva K."/>
            <person name="Barbian K."/>
            <person name="Babar A."/>
            <person name="Rosenke K."/>
        </authorList>
    </citation>
    <scope>NUCLEOTIDE SEQUENCE</scope>
    <source>
        <strain evidence="1">86-2</strain>
    </source>
</reference>
<dbReference type="Pfam" id="PF10771">
    <property type="entry name" value="DUF2582"/>
    <property type="match status" value="1"/>
</dbReference>
<protein>
    <recommendedName>
        <fullName evidence="2">Winged helix-turn-helix domain-containing protein</fullName>
    </recommendedName>
</protein>
<evidence type="ECO:0008006" key="2">
    <source>
        <dbReference type="Google" id="ProtNLM"/>
    </source>
</evidence>
<evidence type="ECO:0000313" key="1">
    <source>
        <dbReference type="EMBL" id="SBV97938.1"/>
    </source>
</evidence>
<gene>
    <name evidence="1" type="ORF">KL86DYS2_11361</name>
</gene>